<reference evidence="1" key="1">
    <citation type="submission" date="2018-11" db="EMBL/GenBank/DDBJ databases">
        <title>The sequence and de novo assembly of Larimichthys crocea genome using PacBio and Hi-C technologies.</title>
        <authorList>
            <person name="Xu P."/>
            <person name="Chen B."/>
            <person name="Zhou Z."/>
            <person name="Ke Q."/>
            <person name="Wu Y."/>
            <person name="Bai H."/>
            <person name="Pu F."/>
        </authorList>
    </citation>
    <scope>NUCLEOTIDE SEQUENCE</scope>
    <source>
        <tissue evidence="1">Muscle</tissue>
    </source>
</reference>
<protein>
    <submittedName>
        <fullName evidence="1">Uncharacterized protein</fullName>
    </submittedName>
</protein>
<name>A0ACD3QMG5_LARCR</name>
<feature type="non-terminal residue" evidence="1">
    <location>
        <position position="1"/>
    </location>
</feature>
<sequence length="58" mass="6267">VTRLQYLNALMASRVGQSPDPPEIKILPNSQTKLLNDRNTTQGGSSAQESSTEEEAHG</sequence>
<gene>
    <name evidence="1" type="ORF">E3U43_005735</name>
</gene>
<evidence type="ECO:0000313" key="2">
    <source>
        <dbReference type="Proteomes" id="UP000793456"/>
    </source>
</evidence>
<comment type="caution">
    <text evidence="1">The sequence shown here is derived from an EMBL/GenBank/DDBJ whole genome shotgun (WGS) entry which is preliminary data.</text>
</comment>
<dbReference type="EMBL" id="CM011690">
    <property type="protein sequence ID" value="TMS08252.1"/>
    <property type="molecule type" value="Genomic_DNA"/>
</dbReference>
<dbReference type="Proteomes" id="UP000793456">
    <property type="component" value="Chromosome XVII"/>
</dbReference>
<proteinExistence type="predicted"/>
<accession>A0ACD3QMG5</accession>
<evidence type="ECO:0000313" key="1">
    <source>
        <dbReference type="EMBL" id="TMS08252.1"/>
    </source>
</evidence>
<organism evidence="1 2">
    <name type="scientific">Larimichthys crocea</name>
    <name type="common">Large yellow croaker</name>
    <name type="synonym">Pseudosciaena crocea</name>
    <dbReference type="NCBI Taxonomy" id="215358"/>
    <lineage>
        <taxon>Eukaryota</taxon>
        <taxon>Metazoa</taxon>
        <taxon>Chordata</taxon>
        <taxon>Craniata</taxon>
        <taxon>Vertebrata</taxon>
        <taxon>Euteleostomi</taxon>
        <taxon>Actinopterygii</taxon>
        <taxon>Neopterygii</taxon>
        <taxon>Teleostei</taxon>
        <taxon>Neoteleostei</taxon>
        <taxon>Acanthomorphata</taxon>
        <taxon>Eupercaria</taxon>
        <taxon>Sciaenidae</taxon>
        <taxon>Larimichthys</taxon>
    </lineage>
</organism>
<keyword evidence="2" id="KW-1185">Reference proteome</keyword>